<dbReference type="GO" id="GO:0016787">
    <property type="term" value="F:hydrolase activity"/>
    <property type="evidence" value="ECO:0007669"/>
    <property type="project" value="UniProtKB-UniRule"/>
</dbReference>
<keyword evidence="6" id="KW-1185">Reference proteome</keyword>
<dbReference type="RefSeq" id="WP_091284569.1">
    <property type="nucleotide sequence ID" value="NZ_FAOZ01000034.1"/>
</dbReference>
<name>A0A0S4QY22_9ACTN</name>
<dbReference type="Gene3D" id="3.40.1090.10">
    <property type="entry name" value="Cytosolic phospholipase A2 catalytic domain"/>
    <property type="match status" value="2"/>
</dbReference>
<protein>
    <submittedName>
        <fullName evidence="5">NTE family protein</fullName>
    </submittedName>
</protein>
<dbReference type="PROSITE" id="PS51635">
    <property type="entry name" value="PNPLA"/>
    <property type="match status" value="1"/>
</dbReference>
<dbReference type="Pfam" id="PF01734">
    <property type="entry name" value="Patatin"/>
    <property type="match status" value="2"/>
</dbReference>
<evidence type="ECO:0000256" key="2">
    <source>
        <dbReference type="PROSITE-ProRule" id="PRU01161"/>
    </source>
</evidence>
<feature type="active site" description="Nucleophile" evidence="2">
    <location>
        <position position="49"/>
    </location>
</feature>
<feature type="short sequence motif" description="GXSXG" evidence="2">
    <location>
        <begin position="47"/>
        <end position="51"/>
    </location>
</feature>
<accession>A0A0S4QY22</accession>
<dbReference type="EMBL" id="FAOZ01000034">
    <property type="protein sequence ID" value="CUU59998.1"/>
    <property type="molecule type" value="Genomic_DNA"/>
</dbReference>
<feature type="active site" description="Proton acceptor" evidence="2">
    <location>
        <position position="236"/>
    </location>
</feature>
<keyword evidence="1 2" id="KW-0443">Lipid metabolism</keyword>
<feature type="short sequence motif" description="DGA/G" evidence="2">
    <location>
        <begin position="236"/>
        <end position="238"/>
    </location>
</feature>
<feature type="compositionally biased region" description="Low complexity" evidence="3">
    <location>
        <begin position="359"/>
        <end position="388"/>
    </location>
</feature>
<dbReference type="InterPro" id="IPR002641">
    <property type="entry name" value="PNPLA_dom"/>
</dbReference>
<evidence type="ECO:0000313" key="6">
    <source>
        <dbReference type="Proteomes" id="UP000198802"/>
    </source>
</evidence>
<dbReference type="Proteomes" id="UP000198802">
    <property type="component" value="Unassembled WGS sequence"/>
</dbReference>
<keyword evidence="2" id="KW-0442">Lipid degradation</keyword>
<feature type="domain" description="PNPLA" evidence="4">
    <location>
        <begin position="12"/>
        <end position="249"/>
    </location>
</feature>
<proteinExistence type="predicted"/>
<dbReference type="SUPFAM" id="SSF52151">
    <property type="entry name" value="FabD/lysophospholipase-like"/>
    <property type="match status" value="1"/>
</dbReference>
<keyword evidence="2" id="KW-0378">Hydrolase</keyword>
<dbReference type="AlphaFoldDB" id="A0A0S4QY22"/>
<feature type="region of interest" description="Disordered" evidence="3">
    <location>
        <begin position="359"/>
        <end position="453"/>
    </location>
</feature>
<feature type="compositionally biased region" description="Gly residues" evidence="3">
    <location>
        <begin position="389"/>
        <end position="413"/>
    </location>
</feature>
<feature type="region of interest" description="Disordered" evidence="3">
    <location>
        <begin position="154"/>
        <end position="180"/>
    </location>
</feature>
<comment type="caution">
    <text evidence="2">Lacks conserved residue(s) required for the propagation of feature annotation.</text>
</comment>
<evidence type="ECO:0000256" key="3">
    <source>
        <dbReference type="SAM" id="MobiDB-lite"/>
    </source>
</evidence>
<evidence type="ECO:0000259" key="4">
    <source>
        <dbReference type="PROSITE" id="PS51635"/>
    </source>
</evidence>
<dbReference type="GO" id="GO:0016042">
    <property type="term" value="P:lipid catabolic process"/>
    <property type="evidence" value="ECO:0007669"/>
    <property type="project" value="UniProtKB-UniRule"/>
</dbReference>
<sequence length="453" mass="46196">MPRKRASHRGLVLGAGGVLGSAWMIGALRAIETEQGIDVRDHDVVVGTSAGSVIAALLGLGVGADVMVNSERGIFEPGYPVLDYRDLGASLPPRPRMRMGSPRLLTATALHPRQASPMVALAALLPQGRGQIAAIGDLVSAAVARLDEPLDPLSAKRSASVPPGARRGRTPTALKPNGWPRSPGLRVVAMDFDTGGRVLFGSESAPPAPLPEAVMASCAIPGWYAPIRIAGRRFVDGGTRSPASLDLLADSDLDEVTVLAPACSFECDRPRGAVALVERQMRRAATRRLAREIELVQAAGIRVTVLCPGPEDLEVIGGNMMDLTRRAEVFETSLRTSTQALRALQQVPVRPARAAAAAGAAASAGATGPRRTGATSPRGTGAASSRGTGATGPRGTGATGPHAAGGTGRGAGATGPRRSEKSLDQPGRGARATTGGAAGGGVEDQNADLGLVG</sequence>
<dbReference type="InterPro" id="IPR016035">
    <property type="entry name" value="Acyl_Trfase/lysoPLipase"/>
</dbReference>
<evidence type="ECO:0000313" key="5">
    <source>
        <dbReference type="EMBL" id="CUU59998.1"/>
    </source>
</evidence>
<gene>
    <name evidence="5" type="ORF">Ga0074812_13428</name>
</gene>
<organism evidence="5 6">
    <name type="scientific">Parafrankia irregularis</name>
    <dbReference type="NCBI Taxonomy" id="795642"/>
    <lineage>
        <taxon>Bacteria</taxon>
        <taxon>Bacillati</taxon>
        <taxon>Actinomycetota</taxon>
        <taxon>Actinomycetes</taxon>
        <taxon>Frankiales</taxon>
        <taxon>Frankiaceae</taxon>
        <taxon>Parafrankia</taxon>
    </lineage>
</organism>
<reference evidence="6" key="1">
    <citation type="submission" date="2015-11" db="EMBL/GenBank/DDBJ databases">
        <authorList>
            <person name="Varghese N."/>
        </authorList>
    </citation>
    <scope>NUCLEOTIDE SEQUENCE [LARGE SCALE GENOMIC DNA]</scope>
    <source>
        <strain evidence="6">DSM 45899</strain>
    </source>
</reference>
<evidence type="ECO:0000256" key="1">
    <source>
        <dbReference type="ARBA" id="ARBA00023098"/>
    </source>
</evidence>